<keyword evidence="2" id="KW-0808">Transferase</keyword>
<feature type="domain" description="DhaK" evidence="1">
    <location>
        <begin position="1"/>
        <end position="153"/>
    </location>
</feature>
<dbReference type="Gene3D" id="3.30.1180.20">
    <property type="entry name" value="Dihydroxyacetone kinase, domain 2"/>
    <property type="match status" value="1"/>
</dbReference>
<dbReference type="PANTHER" id="PTHR28629">
    <property type="entry name" value="TRIOKINASE/FMN CYCLASE"/>
    <property type="match status" value="1"/>
</dbReference>
<dbReference type="GO" id="GO:0019563">
    <property type="term" value="P:glycerol catabolic process"/>
    <property type="evidence" value="ECO:0007669"/>
    <property type="project" value="TreeGrafter"/>
</dbReference>
<dbReference type="InterPro" id="IPR050861">
    <property type="entry name" value="Dihydroxyacetone_Kinase"/>
</dbReference>
<comment type="caution">
    <text evidence="2">The sequence shown here is derived from an EMBL/GenBank/DDBJ whole genome shotgun (WGS) entry which is preliminary data.</text>
</comment>
<evidence type="ECO:0000259" key="1">
    <source>
        <dbReference type="PROSITE" id="PS51481"/>
    </source>
</evidence>
<evidence type="ECO:0000313" key="2">
    <source>
        <dbReference type="EMBL" id="RKF77944.1"/>
    </source>
</evidence>
<proteinExistence type="predicted"/>
<reference evidence="2 3" key="1">
    <citation type="journal article" date="2018" name="BMC Genomics">
        <title>Comparative genome analyses reveal sequence features reflecting distinct modes of host-adaptation between dicot and monocot powdery mildew.</title>
        <authorList>
            <person name="Wu Y."/>
            <person name="Ma X."/>
            <person name="Pan Z."/>
            <person name="Kale S.D."/>
            <person name="Song Y."/>
            <person name="King H."/>
            <person name="Zhang Q."/>
            <person name="Presley C."/>
            <person name="Deng X."/>
            <person name="Wei C.I."/>
            <person name="Xiao S."/>
        </authorList>
    </citation>
    <scope>NUCLEOTIDE SEQUENCE [LARGE SCALE GENOMIC DNA]</scope>
    <source>
        <strain evidence="2">UMSG1</strain>
    </source>
</reference>
<gene>
    <name evidence="2" type="ORF">GcM1_215039</name>
</gene>
<dbReference type="GO" id="GO:0005829">
    <property type="term" value="C:cytosol"/>
    <property type="evidence" value="ECO:0007669"/>
    <property type="project" value="TreeGrafter"/>
</dbReference>
<dbReference type="Proteomes" id="UP000285326">
    <property type="component" value="Unassembled WGS sequence"/>
</dbReference>
<dbReference type="GO" id="GO:0004371">
    <property type="term" value="F:glycerone kinase activity"/>
    <property type="evidence" value="ECO:0007669"/>
    <property type="project" value="InterPro"/>
</dbReference>
<keyword evidence="2" id="KW-0418">Kinase</keyword>
<dbReference type="SUPFAM" id="SSF82549">
    <property type="entry name" value="DAK1/DegV-like"/>
    <property type="match status" value="1"/>
</dbReference>
<dbReference type="PROSITE" id="PS51481">
    <property type="entry name" value="DHAK"/>
    <property type="match status" value="1"/>
</dbReference>
<dbReference type="PANTHER" id="PTHR28629:SF4">
    <property type="entry name" value="TRIOKINASE_FMN CYCLASE"/>
    <property type="match status" value="1"/>
</dbReference>
<organism evidence="2 3">
    <name type="scientific">Golovinomyces cichoracearum</name>
    <dbReference type="NCBI Taxonomy" id="62708"/>
    <lineage>
        <taxon>Eukaryota</taxon>
        <taxon>Fungi</taxon>
        <taxon>Dikarya</taxon>
        <taxon>Ascomycota</taxon>
        <taxon>Pezizomycotina</taxon>
        <taxon>Leotiomycetes</taxon>
        <taxon>Erysiphales</taxon>
        <taxon>Erysiphaceae</taxon>
        <taxon>Golovinomyces</taxon>
    </lineage>
</organism>
<evidence type="ECO:0000313" key="3">
    <source>
        <dbReference type="Proteomes" id="UP000285326"/>
    </source>
</evidence>
<name>A0A420ITU0_9PEZI</name>
<sequence length="153" mass="16755">MIYTGDVPNFGIAGEKATAAVIILEAILRLAANVWKRMTEDSSWSSTTVLHKIAGARAAKRVSLAHSYVLGQAVIDPDPGVALGHEEMETGMGIHNKPGTDRMEADLTDIVKSSLLQLLKNTEQFNTLSVAYQSKWIFWSIILVNRTFLNLTA</sequence>
<protein>
    <submittedName>
        <fullName evidence="2">DAK1/dihydroxyacetone kinase</fullName>
    </submittedName>
</protein>
<dbReference type="AlphaFoldDB" id="A0A420ITU0"/>
<dbReference type="InterPro" id="IPR004006">
    <property type="entry name" value="DhaK_dom"/>
</dbReference>
<dbReference type="EMBL" id="MCBS01021545">
    <property type="protein sequence ID" value="RKF77944.1"/>
    <property type="molecule type" value="Genomic_DNA"/>
</dbReference>
<accession>A0A420ITU0</accession>